<evidence type="ECO:0000259" key="10">
    <source>
        <dbReference type="PROSITE" id="PS51105"/>
    </source>
</evidence>
<organism evidence="11 12">
    <name type="scientific">Erysipelothrix larvae</name>
    <dbReference type="NCBI Taxonomy" id="1514105"/>
    <lineage>
        <taxon>Bacteria</taxon>
        <taxon>Bacillati</taxon>
        <taxon>Bacillota</taxon>
        <taxon>Erysipelotrichia</taxon>
        <taxon>Erysipelotrichales</taxon>
        <taxon>Erysipelotrichaceae</taxon>
        <taxon>Erysipelothrix</taxon>
    </lineage>
</organism>
<evidence type="ECO:0000256" key="4">
    <source>
        <dbReference type="ARBA" id="ARBA00022597"/>
    </source>
</evidence>
<keyword evidence="12" id="KW-1185">Reference proteome</keyword>
<feature type="transmembrane region" description="Helical" evidence="9">
    <location>
        <begin position="306"/>
        <end position="325"/>
    </location>
</feature>
<protein>
    <recommendedName>
        <fullName evidence="8">Permease IIC component</fullName>
    </recommendedName>
</protein>
<evidence type="ECO:0000256" key="8">
    <source>
        <dbReference type="PIRNR" id="PIRNR006351"/>
    </source>
</evidence>
<dbReference type="GO" id="GO:0005886">
    <property type="term" value="C:plasma membrane"/>
    <property type="evidence" value="ECO:0007669"/>
    <property type="project" value="UniProtKB-SubCell"/>
</dbReference>
<feature type="domain" description="PTS EIIC type-3" evidence="10">
    <location>
        <begin position="1"/>
        <end position="375"/>
    </location>
</feature>
<keyword evidence="2 8" id="KW-0813">Transport</keyword>
<keyword evidence="5 9" id="KW-0812">Transmembrane</keyword>
<keyword evidence="3 8" id="KW-1003">Cell membrane</keyword>
<evidence type="ECO:0000256" key="9">
    <source>
        <dbReference type="SAM" id="Phobius"/>
    </source>
</evidence>
<keyword evidence="4 8" id="KW-0762">Sugar transport</keyword>
<dbReference type="GO" id="GO:0008982">
    <property type="term" value="F:protein-N(PI)-phosphohistidine-sugar phosphotransferase activity"/>
    <property type="evidence" value="ECO:0007669"/>
    <property type="project" value="UniProtKB-UniRule"/>
</dbReference>
<evidence type="ECO:0000313" key="12">
    <source>
        <dbReference type="Proteomes" id="UP000063781"/>
    </source>
</evidence>
<dbReference type="EMBL" id="CP013213">
    <property type="protein sequence ID" value="AMC93562.1"/>
    <property type="molecule type" value="Genomic_DNA"/>
</dbReference>
<dbReference type="InterPro" id="IPR051088">
    <property type="entry name" value="PTS_Sugar-EIIC/EIIB"/>
</dbReference>
<reference evidence="11 12" key="1">
    <citation type="submission" date="2015-10" db="EMBL/GenBank/DDBJ databases">
        <title>Erysipelothrix larvae sp. LV19 isolated from the larval gut of the rhinoceros beetle, Trypoxylus dichotomus.</title>
        <authorList>
            <person name="Lim S."/>
            <person name="Kim B.-C."/>
        </authorList>
    </citation>
    <scope>NUCLEOTIDE SEQUENCE [LARGE SCALE GENOMIC DNA]</scope>
    <source>
        <strain evidence="11 12">LV19</strain>
    </source>
</reference>
<accession>A0A0X8H014</accession>
<dbReference type="AlphaFoldDB" id="A0A0X8H014"/>
<name>A0A0X8H014_9FIRM</name>
<feature type="transmembrane region" description="Helical" evidence="9">
    <location>
        <begin position="20"/>
        <end position="41"/>
    </location>
</feature>
<feature type="transmembrane region" description="Helical" evidence="9">
    <location>
        <begin position="111"/>
        <end position="130"/>
    </location>
</feature>
<comment type="function">
    <text evidence="8">The phosphoenolpyruvate-dependent sugar phosphotransferase system (PTS), a major carbohydrate active -transport system, catalyzes the phosphorylation of incoming sugar substrates concomitant with their translocation across the cell membrane.</text>
</comment>
<feature type="transmembrane region" description="Helical" evidence="9">
    <location>
        <begin position="142"/>
        <end position="162"/>
    </location>
</feature>
<dbReference type="InterPro" id="IPR004501">
    <property type="entry name" value="PTS_EIIC_3"/>
</dbReference>
<dbReference type="PROSITE" id="PS51105">
    <property type="entry name" value="PTS_EIIC_TYPE_3"/>
    <property type="match status" value="1"/>
</dbReference>
<dbReference type="GO" id="GO:0009401">
    <property type="term" value="P:phosphoenolpyruvate-dependent sugar phosphotransferase system"/>
    <property type="evidence" value="ECO:0007669"/>
    <property type="project" value="InterPro"/>
</dbReference>
<keyword evidence="6 9" id="KW-1133">Transmembrane helix</keyword>
<dbReference type="PANTHER" id="PTHR33989:SF4">
    <property type="entry name" value="PTS SYSTEM N,N'-DIACETYLCHITOBIOSE-SPECIFIC EIIC COMPONENT"/>
    <property type="match status" value="1"/>
</dbReference>
<evidence type="ECO:0000256" key="6">
    <source>
        <dbReference type="ARBA" id="ARBA00022989"/>
    </source>
</evidence>
<dbReference type="PIRSF" id="PIRSF006351">
    <property type="entry name" value="PTS_EIIC-Cellobiose"/>
    <property type="match status" value="1"/>
</dbReference>
<feature type="transmembrane region" description="Helical" evidence="9">
    <location>
        <begin position="246"/>
        <end position="270"/>
    </location>
</feature>
<keyword evidence="7 8" id="KW-0472">Membrane</keyword>
<feature type="transmembrane region" description="Helical" evidence="9">
    <location>
        <begin position="53"/>
        <end position="76"/>
    </location>
</feature>
<dbReference type="Proteomes" id="UP000063781">
    <property type="component" value="Chromosome"/>
</dbReference>
<dbReference type="STRING" id="1514105.AOC36_06060"/>
<comment type="subcellular location">
    <subcellularLocation>
        <location evidence="1">Cell membrane</location>
        <topology evidence="1">Multi-pass membrane protein</topology>
    </subcellularLocation>
</comment>
<dbReference type="KEGG" id="erl:AOC36_06060"/>
<sequence length="391" mass="42809">MSKILEKIQNNAFLGMAQKVVGTMDPIYVLLSIILICASLFSGGNPWSNQTMSLIVIGALPIFCSICVFVISLSVGKMKAGDDISSQSLSIALATLCATSPLLLSSTHAPYALLPAFLCALLIKFVFLLSRDIKLKGTKIPGAVLSTLSGLIPLVFLALFSVSMFSLVARYAQQIVSLTHQLFSIIGSYPVMLLSVLCICLIWTSGYHGANIVNRVMRVFWVPMTLINIVSFTSTGKPVYIGTEGLITTFVWIGGSGGTLGLSIMLKLFTKSDYMQSIANESLVPGLFNINEPVIFGVPIVENKRYYIPFFLAPILMVTLSYFAIQLGYVRFPAYTITWIMPGPLAALFGTFFDWSAMLLAFVNIFVSGLVYLPFILKHDKELRTNNRVLN</sequence>
<feature type="transmembrane region" description="Helical" evidence="9">
    <location>
        <begin position="182"/>
        <end position="204"/>
    </location>
</feature>
<feature type="transmembrane region" description="Helical" evidence="9">
    <location>
        <begin position="216"/>
        <end position="234"/>
    </location>
</feature>
<dbReference type="RefSeq" id="WP_067632450.1">
    <property type="nucleotide sequence ID" value="NZ_CP013213.1"/>
</dbReference>
<evidence type="ECO:0000256" key="7">
    <source>
        <dbReference type="ARBA" id="ARBA00023136"/>
    </source>
</evidence>
<evidence type="ECO:0000256" key="2">
    <source>
        <dbReference type="ARBA" id="ARBA00022448"/>
    </source>
</evidence>
<evidence type="ECO:0000256" key="5">
    <source>
        <dbReference type="ARBA" id="ARBA00022692"/>
    </source>
</evidence>
<evidence type="ECO:0000256" key="1">
    <source>
        <dbReference type="ARBA" id="ARBA00004651"/>
    </source>
</evidence>
<feature type="transmembrane region" description="Helical" evidence="9">
    <location>
        <begin position="359"/>
        <end position="377"/>
    </location>
</feature>
<dbReference type="InterPro" id="IPR003352">
    <property type="entry name" value="PTS_EIIC"/>
</dbReference>
<dbReference type="OrthoDB" id="1550290at2"/>
<evidence type="ECO:0000256" key="3">
    <source>
        <dbReference type="ARBA" id="ARBA00022475"/>
    </source>
</evidence>
<dbReference type="Pfam" id="PF02378">
    <property type="entry name" value="PTS_EIIC"/>
    <property type="match status" value="1"/>
</dbReference>
<proteinExistence type="predicted"/>
<gene>
    <name evidence="11" type="ORF">AOC36_06060</name>
</gene>
<dbReference type="InterPro" id="IPR004796">
    <property type="entry name" value="PTS_IIC_cello"/>
</dbReference>
<dbReference type="PANTHER" id="PTHR33989">
    <property type="match status" value="1"/>
</dbReference>
<dbReference type="GO" id="GO:1902815">
    <property type="term" value="P:N,N'-diacetylchitobiose import"/>
    <property type="evidence" value="ECO:0007669"/>
    <property type="project" value="TreeGrafter"/>
</dbReference>
<evidence type="ECO:0000313" key="11">
    <source>
        <dbReference type="EMBL" id="AMC93562.1"/>
    </source>
</evidence>